<dbReference type="Pfam" id="PF03724">
    <property type="entry name" value="META"/>
    <property type="match status" value="1"/>
</dbReference>
<evidence type="ECO:0000259" key="1">
    <source>
        <dbReference type="Pfam" id="PF03724"/>
    </source>
</evidence>
<evidence type="ECO:0000313" key="2">
    <source>
        <dbReference type="EMBL" id="RBA28040.1"/>
    </source>
</evidence>
<dbReference type="Gene3D" id="2.40.128.270">
    <property type="match status" value="1"/>
</dbReference>
<dbReference type="InterPro" id="IPR053147">
    <property type="entry name" value="Hsp_HslJ-like"/>
</dbReference>
<comment type="caution">
    <text evidence="2">The sequence shown here is derived from an EMBL/GenBank/DDBJ whole genome shotgun (WGS) entry which is preliminary data.</text>
</comment>
<protein>
    <recommendedName>
        <fullName evidence="1">DUF306 domain-containing protein</fullName>
    </recommendedName>
</protein>
<accession>A0A365P0P4</accession>
<dbReference type="AlphaFoldDB" id="A0A365P0P4"/>
<dbReference type="Pfam" id="PF04170">
    <property type="entry name" value="NlpE"/>
    <property type="match status" value="1"/>
</dbReference>
<dbReference type="PANTHER" id="PTHR35535:SF1">
    <property type="entry name" value="HEAT SHOCK PROTEIN HSLJ"/>
    <property type="match status" value="1"/>
</dbReference>
<dbReference type="InterPro" id="IPR038670">
    <property type="entry name" value="HslJ-like_sf"/>
</dbReference>
<evidence type="ECO:0000313" key="3">
    <source>
        <dbReference type="Proteomes" id="UP000253319"/>
    </source>
</evidence>
<dbReference type="RefSeq" id="WP_113989320.1">
    <property type="nucleotide sequence ID" value="NZ_QLST01000010.1"/>
</dbReference>
<dbReference type="InterPro" id="IPR007298">
    <property type="entry name" value="Cu-R_lipoprotein_NlpE"/>
</dbReference>
<feature type="domain" description="DUF306" evidence="1">
    <location>
        <begin position="168"/>
        <end position="278"/>
    </location>
</feature>
<dbReference type="InterPro" id="IPR005184">
    <property type="entry name" value="DUF306_Meta_HslJ"/>
</dbReference>
<name>A0A365P0P4_9FLAO</name>
<dbReference type="PANTHER" id="PTHR35535">
    <property type="entry name" value="HEAT SHOCK PROTEIN HSLJ"/>
    <property type="match status" value="1"/>
</dbReference>
<keyword evidence="3" id="KW-1185">Reference proteome</keyword>
<dbReference type="PROSITE" id="PS51257">
    <property type="entry name" value="PROKAR_LIPOPROTEIN"/>
    <property type="match status" value="1"/>
</dbReference>
<dbReference type="Gene3D" id="2.40.128.640">
    <property type="match status" value="1"/>
</dbReference>
<dbReference type="OrthoDB" id="5348860at2"/>
<dbReference type="EMBL" id="QLST01000010">
    <property type="protein sequence ID" value="RBA28040.1"/>
    <property type="molecule type" value="Genomic_DNA"/>
</dbReference>
<dbReference type="Proteomes" id="UP000253319">
    <property type="component" value="Unassembled WGS sequence"/>
</dbReference>
<gene>
    <name evidence="2" type="ORF">DPN68_08990</name>
</gene>
<reference evidence="2 3" key="1">
    <citation type="submission" date="2018-06" db="EMBL/GenBank/DDBJ databases">
        <title>Flavobacterium tibetense sp. nov., isolated from a wetland YonghuCo on Tibetan Plateau.</title>
        <authorList>
            <person name="Xing P."/>
            <person name="Phurbu D."/>
            <person name="Lu H."/>
        </authorList>
    </citation>
    <scope>NUCLEOTIDE SEQUENCE [LARGE SCALE GENOMIC DNA]</scope>
    <source>
        <strain evidence="2 3">YH5</strain>
    </source>
</reference>
<sequence length="281" mass="31556">MKKSFLILGIIAFGFTSCKNDTEKQTEITPIDSTVVQIDEHNAKSSLDYTGTYKGNLPCADCETIETTISLKENSYTKETVYKGKSKEVFKETGNYSWNEAGNTITLLNSEAPNQYFVGENVLFHLDANGKRTEGDLASNYQLSKIEITEVVPNPKEEVKTKEAAKVELKNSKWRLVKLNGKTIQKSKDAKREYGITFNTDGRFSAFAGCNNMAGSYELREEVSRVVFSKVASTMMACEDMLTEQEFAKVLEIVDNYNFDGKTLKLNKARMAPLAEFEIIK</sequence>
<organism evidence="2 3">
    <name type="scientific">Flavobacterium tibetense</name>
    <dbReference type="NCBI Taxonomy" id="2233533"/>
    <lineage>
        <taxon>Bacteria</taxon>
        <taxon>Pseudomonadati</taxon>
        <taxon>Bacteroidota</taxon>
        <taxon>Flavobacteriia</taxon>
        <taxon>Flavobacteriales</taxon>
        <taxon>Flavobacteriaceae</taxon>
        <taxon>Flavobacterium</taxon>
    </lineage>
</organism>
<proteinExistence type="predicted"/>